<dbReference type="InterPro" id="IPR000504">
    <property type="entry name" value="RRM_dom"/>
</dbReference>
<dbReference type="InterPro" id="IPR012677">
    <property type="entry name" value="Nucleotide-bd_a/b_plait_sf"/>
</dbReference>
<keyword evidence="6" id="KW-1185">Reference proteome</keyword>
<dbReference type="PANTHER" id="PTHR48025:SF1">
    <property type="entry name" value="RRM DOMAIN-CONTAINING PROTEIN"/>
    <property type="match status" value="1"/>
</dbReference>
<dbReference type="CDD" id="cd12394">
    <property type="entry name" value="RRM1_RBM34"/>
    <property type="match status" value="1"/>
</dbReference>
<evidence type="ECO:0000259" key="4">
    <source>
        <dbReference type="PROSITE" id="PS50102"/>
    </source>
</evidence>
<name>A0A9Q0M358_BLOTA</name>
<dbReference type="Gene3D" id="3.30.70.330">
    <property type="match status" value="2"/>
</dbReference>
<feature type="compositionally biased region" description="Basic and acidic residues" evidence="3">
    <location>
        <begin position="116"/>
        <end position="130"/>
    </location>
</feature>
<feature type="compositionally biased region" description="Basic and acidic residues" evidence="3">
    <location>
        <begin position="427"/>
        <end position="437"/>
    </location>
</feature>
<feature type="compositionally biased region" description="Polar residues" evidence="3">
    <location>
        <begin position="34"/>
        <end position="46"/>
    </location>
</feature>
<dbReference type="OMA" id="WNCFSEC"/>
<dbReference type="PROSITE" id="PS50102">
    <property type="entry name" value="RRM"/>
    <property type="match status" value="2"/>
</dbReference>
<evidence type="ECO:0000256" key="3">
    <source>
        <dbReference type="SAM" id="MobiDB-lite"/>
    </source>
</evidence>
<protein>
    <recommendedName>
        <fullName evidence="4">RRM domain-containing protein</fullName>
    </recommendedName>
</protein>
<keyword evidence="1 2" id="KW-0694">RNA-binding</keyword>
<dbReference type="SMART" id="SM00360">
    <property type="entry name" value="RRM"/>
    <property type="match status" value="2"/>
</dbReference>
<feature type="compositionally biased region" description="Basic residues" evidence="3">
    <location>
        <begin position="93"/>
        <end position="103"/>
    </location>
</feature>
<evidence type="ECO:0000313" key="6">
    <source>
        <dbReference type="Proteomes" id="UP001142055"/>
    </source>
</evidence>
<dbReference type="InterPro" id="IPR035979">
    <property type="entry name" value="RBD_domain_sf"/>
</dbReference>
<dbReference type="AlphaFoldDB" id="A0A9Q0M358"/>
<dbReference type="OrthoDB" id="442677at2759"/>
<sequence length="469" mass="52908">MVEEFKVGSISDIVNSSSGGKIKSIKKKKIPETIGNSSPSKSISKNGNKRKRTSSNGEFSVETIDETAFSVKTQTSKPSIKEEATTKLSSGKKNQKNQRKQKKQSTSTESVEDAEELIKDLEKENQDSIKPKKPLKTKRQKNISKKQNQIKSKNVNDIEEEMEIDQEENDDGDDEKTVEKIRETDEQKKDKLNRTIFIGNVPAGFSAKNLKKNLSEYGKVSSIRIRAVAPAKQTLSKKVAYLSKQVNQHKKVVNVYAVFREIESVDKALALNGTQFSGNTIQVDKATAGRTAHDNKLSLFLGNLPYTCSENDLREFFSDCGELTGVRLIRDAQTGMGKGFGYVTFKSNDGLVLGIQKDGQKINEREIRVKMYHYKENAKAKGKVKERHRKRFQKKTESPSSPKKEIKNESVASNEEQKNSKPKMNNKKLDFKGETAIKNKKLAKKNLKGRIRLNKEKKQKKKISEILSK</sequence>
<feature type="region of interest" description="Disordered" evidence="3">
    <location>
        <begin position="378"/>
        <end position="469"/>
    </location>
</feature>
<gene>
    <name evidence="5" type="ORF">RDWZM_009219</name>
</gene>
<comment type="caution">
    <text evidence="5">The sequence shown here is derived from an EMBL/GenBank/DDBJ whole genome shotgun (WGS) entry which is preliminary data.</text>
</comment>
<dbReference type="Proteomes" id="UP001142055">
    <property type="component" value="Chromosome 3"/>
</dbReference>
<dbReference type="EMBL" id="JAPWDV010000003">
    <property type="protein sequence ID" value="KAJ6218062.1"/>
    <property type="molecule type" value="Genomic_DNA"/>
</dbReference>
<accession>A0A9Q0M358</accession>
<dbReference type="CDD" id="cd12395">
    <property type="entry name" value="RRM2_RBM34"/>
    <property type="match status" value="1"/>
</dbReference>
<organism evidence="5 6">
    <name type="scientific">Blomia tropicalis</name>
    <name type="common">Mite</name>
    <dbReference type="NCBI Taxonomy" id="40697"/>
    <lineage>
        <taxon>Eukaryota</taxon>
        <taxon>Metazoa</taxon>
        <taxon>Ecdysozoa</taxon>
        <taxon>Arthropoda</taxon>
        <taxon>Chelicerata</taxon>
        <taxon>Arachnida</taxon>
        <taxon>Acari</taxon>
        <taxon>Acariformes</taxon>
        <taxon>Sarcoptiformes</taxon>
        <taxon>Astigmata</taxon>
        <taxon>Glycyphagoidea</taxon>
        <taxon>Echimyopodidae</taxon>
        <taxon>Blomia</taxon>
    </lineage>
</organism>
<evidence type="ECO:0000256" key="2">
    <source>
        <dbReference type="PROSITE-ProRule" id="PRU00176"/>
    </source>
</evidence>
<dbReference type="GO" id="GO:0003729">
    <property type="term" value="F:mRNA binding"/>
    <property type="evidence" value="ECO:0007669"/>
    <property type="project" value="TreeGrafter"/>
</dbReference>
<dbReference type="PANTHER" id="PTHR48025">
    <property type="entry name" value="OS02G0815200 PROTEIN"/>
    <property type="match status" value="1"/>
</dbReference>
<feature type="domain" description="RRM" evidence="4">
    <location>
        <begin position="297"/>
        <end position="374"/>
    </location>
</feature>
<dbReference type="Pfam" id="PF00076">
    <property type="entry name" value="RRM_1"/>
    <property type="match status" value="1"/>
</dbReference>
<feature type="domain" description="RRM" evidence="4">
    <location>
        <begin position="194"/>
        <end position="288"/>
    </location>
</feature>
<feature type="compositionally biased region" description="Basic residues" evidence="3">
    <location>
        <begin position="438"/>
        <end position="461"/>
    </location>
</feature>
<feature type="region of interest" description="Disordered" evidence="3">
    <location>
        <begin position="1"/>
        <end position="186"/>
    </location>
</feature>
<proteinExistence type="predicted"/>
<feature type="compositionally biased region" description="Basic residues" evidence="3">
    <location>
        <begin position="380"/>
        <end position="393"/>
    </location>
</feature>
<feature type="compositionally biased region" description="Acidic residues" evidence="3">
    <location>
        <begin position="157"/>
        <end position="174"/>
    </location>
</feature>
<feature type="compositionally biased region" description="Basic and acidic residues" evidence="3">
    <location>
        <begin position="175"/>
        <end position="186"/>
    </location>
</feature>
<dbReference type="InterPro" id="IPR050502">
    <property type="entry name" value="Euk_RNA-bind_prot"/>
</dbReference>
<evidence type="ECO:0000256" key="1">
    <source>
        <dbReference type="ARBA" id="ARBA00022884"/>
    </source>
</evidence>
<evidence type="ECO:0000313" key="5">
    <source>
        <dbReference type="EMBL" id="KAJ6218062.1"/>
    </source>
</evidence>
<dbReference type="SUPFAM" id="SSF54928">
    <property type="entry name" value="RNA-binding domain, RBD"/>
    <property type="match status" value="2"/>
</dbReference>
<feature type="compositionally biased region" description="Basic and acidic residues" evidence="3">
    <location>
        <begin position="394"/>
        <end position="408"/>
    </location>
</feature>
<dbReference type="InterPro" id="IPR034221">
    <property type="entry name" value="RBM34_RRM2"/>
</dbReference>
<feature type="compositionally biased region" description="Basic residues" evidence="3">
    <location>
        <begin position="131"/>
        <end position="144"/>
    </location>
</feature>
<reference evidence="5" key="1">
    <citation type="submission" date="2022-12" db="EMBL/GenBank/DDBJ databases">
        <title>Genome assemblies of Blomia tropicalis.</title>
        <authorList>
            <person name="Cui Y."/>
        </authorList>
    </citation>
    <scope>NUCLEOTIDE SEQUENCE</scope>
    <source>
        <tissue evidence="5">Adult mites</tissue>
    </source>
</reference>